<dbReference type="PANTHER" id="PTHR46376">
    <property type="entry name" value="LEUCINE-ZIPPER-LIKE TRANSCRIPTIONAL REGULATOR 1"/>
    <property type="match status" value="1"/>
</dbReference>
<evidence type="ECO:0000313" key="4">
    <source>
        <dbReference type="Proteomes" id="UP000184041"/>
    </source>
</evidence>
<evidence type="ECO:0000256" key="2">
    <source>
        <dbReference type="ARBA" id="ARBA00022737"/>
    </source>
</evidence>
<dbReference type="STRING" id="1194090.SAMN05443144_12095"/>
<sequence>MEIQTWTFMNKTHCKACLVIITGWILFTGCTNQQPDQVEIDWIQVTEQAEWQPRDSAAEYAHDGKLWILGGWFTPQDSNPRDIWSSTDGSSWEMVSEKVPMEYTDLPGSLVFQNRLWLLGGRKLPGTDVTNEVWSSPDGQSWILEGHASWSPRLAPGFAVFRDKMWILGGTEDFYQNNEGTLFNDVWSSRDGKEWNLETGNASWPARTHGQAIAFDGKLWVMGGGQRAPDVVARNDVWSSEDGVHWTLVTESADWDPRLWFSLVVYRDHMWVLGGWSDVQGNFGDVWYSKDGRNWTELETETIWTPRHEHSSYVFDDKIWVAGGAAGTDNILDSEVWQLSIPEGWLENHGGR</sequence>
<keyword evidence="4" id="KW-1185">Reference proteome</keyword>
<dbReference type="InterPro" id="IPR015915">
    <property type="entry name" value="Kelch-typ_b-propeller"/>
</dbReference>
<protein>
    <submittedName>
        <fullName evidence="3">Kelch motif-containing protein</fullName>
    </submittedName>
</protein>
<organism evidence="3 4">
    <name type="scientific">Fodinibius roseus</name>
    <dbReference type="NCBI Taxonomy" id="1194090"/>
    <lineage>
        <taxon>Bacteria</taxon>
        <taxon>Pseudomonadati</taxon>
        <taxon>Balneolota</taxon>
        <taxon>Balneolia</taxon>
        <taxon>Balneolales</taxon>
        <taxon>Balneolaceae</taxon>
        <taxon>Fodinibius</taxon>
    </lineage>
</organism>
<evidence type="ECO:0000313" key="3">
    <source>
        <dbReference type="EMBL" id="SHG17406.1"/>
    </source>
</evidence>
<dbReference type="Proteomes" id="UP000184041">
    <property type="component" value="Unassembled WGS sequence"/>
</dbReference>
<accession>A0A1M5HN65</accession>
<keyword evidence="2" id="KW-0677">Repeat</keyword>
<dbReference type="AlphaFoldDB" id="A0A1M5HN65"/>
<dbReference type="EMBL" id="FQUS01000020">
    <property type="protein sequence ID" value="SHG17406.1"/>
    <property type="molecule type" value="Genomic_DNA"/>
</dbReference>
<dbReference type="SUPFAM" id="SSF117281">
    <property type="entry name" value="Kelch motif"/>
    <property type="match status" value="2"/>
</dbReference>
<gene>
    <name evidence="3" type="ORF">SAMN05443144_12095</name>
</gene>
<dbReference type="PANTHER" id="PTHR46376:SF1">
    <property type="entry name" value="LEUCINE-ZIPPER-LIKE TRANSCRIPTIONAL REGULATOR 1"/>
    <property type="match status" value="1"/>
</dbReference>
<reference evidence="3 4" key="1">
    <citation type="submission" date="2016-11" db="EMBL/GenBank/DDBJ databases">
        <authorList>
            <person name="Jaros S."/>
            <person name="Januszkiewicz K."/>
            <person name="Wedrychowicz H."/>
        </authorList>
    </citation>
    <scope>NUCLEOTIDE SEQUENCE [LARGE SCALE GENOMIC DNA]</scope>
    <source>
        <strain evidence="3 4">DSM 21986</strain>
    </source>
</reference>
<dbReference type="InterPro" id="IPR051568">
    <property type="entry name" value="LZTR1/Attractin"/>
</dbReference>
<keyword evidence="1" id="KW-0880">Kelch repeat</keyword>
<evidence type="ECO:0000256" key="1">
    <source>
        <dbReference type="ARBA" id="ARBA00022441"/>
    </source>
</evidence>
<name>A0A1M5HN65_9BACT</name>
<proteinExistence type="predicted"/>
<dbReference type="Gene3D" id="2.120.10.80">
    <property type="entry name" value="Kelch-type beta propeller"/>
    <property type="match status" value="2"/>
</dbReference>